<dbReference type="AlphaFoldDB" id="J9DT84"/>
<dbReference type="Proteomes" id="UP000004810">
    <property type="component" value="Unassembled WGS sequence"/>
</dbReference>
<organism evidence="1 2">
    <name type="scientific">Wuchereria bancrofti</name>
    <dbReference type="NCBI Taxonomy" id="6293"/>
    <lineage>
        <taxon>Eukaryota</taxon>
        <taxon>Metazoa</taxon>
        <taxon>Ecdysozoa</taxon>
        <taxon>Nematoda</taxon>
        <taxon>Chromadorea</taxon>
        <taxon>Rhabditida</taxon>
        <taxon>Spirurina</taxon>
        <taxon>Spiruromorpha</taxon>
        <taxon>Filarioidea</taxon>
        <taxon>Onchocercidae</taxon>
        <taxon>Wuchereria</taxon>
    </lineage>
</organism>
<name>J9DT84_WUCBA</name>
<dbReference type="EMBL" id="ADBV01015218">
    <property type="protein sequence ID" value="EJW72863.1"/>
    <property type="molecule type" value="Genomic_DNA"/>
</dbReference>
<dbReference type="Gene3D" id="3.40.50.10190">
    <property type="entry name" value="BRCT domain"/>
    <property type="match status" value="1"/>
</dbReference>
<accession>J9DT84</accession>
<evidence type="ECO:0000313" key="1">
    <source>
        <dbReference type="EMBL" id="EJW72863.1"/>
    </source>
</evidence>
<dbReference type="InterPro" id="IPR036420">
    <property type="entry name" value="BRCT_dom_sf"/>
</dbReference>
<feature type="non-terminal residue" evidence="1">
    <location>
        <position position="1"/>
    </location>
</feature>
<gene>
    <name evidence="1" type="ORF">WUBG_16228</name>
</gene>
<evidence type="ECO:0008006" key="3">
    <source>
        <dbReference type="Google" id="ProtNLM"/>
    </source>
</evidence>
<sequence>IGNYEWGSAHSVTKHSLLSSQRFLSFALACPRWRQRIEKNSAERAFHNWKALLYCGRRRFADLKRIIRFGGGEAYLRDDICSLEGFTVALVEKSKFWNSQEVVELIKNNIHCFDIDFLATYLTLEKEYEVEKHFHKDYVVELNRISRCKHSP</sequence>
<protein>
    <recommendedName>
        <fullName evidence="3">BRCT domain-containing protein</fullName>
    </recommendedName>
</protein>
<reference evidence="2" key="1">
    <citation type="submission" date="2012-08" db="EMBL/GenBank/DDBJ databases">
        <title>The Genome Sequence of Wuchereria bancrofti.</title>
        <authorList>
            <person name="Nutman T.B."/>
            <person name="Fink D.L."/>
            <person name="Russ C."/>
            <person name="Young S."/>
            <person name="Zeng Q."/>
            <person name="Koehrsen M."/>
            <person name="Alvarado L."/>
            <person name="Berlin A."/>
            <person name="Chapman S.B."/>
            <person name="Chen Z."/>
            <person name="Freedman E."/>
            <person name="Gellesch M."/>
            <person name="Goldberg J."/>
            <person name="Griggs A."/>
            <person name="Gujja S."/>
            <person name="Heilman E.R."/>
            <person name="Heiman D."/>
            <person name="Hepburn T."/>
            <person name="Howarth C."/>
            <person name="Jen D."/>
            <person name="Larson L."/>
            <person name="Lewis B."/>
            <person name="Mehta T."/>
            <person name="Park D."/>
            <person name="Pearson M."/>
            <person name="Roberts A."/>
            <person name="Saif S."/>
            <person name="Shea T."/>
            <person name="Shenoy N."/>
            <person name="Sisk P."/>
            <person name="Stolte C."/>
            <person name="Sykes S."/>
            <person name="Walk T."/>
            <person name="White J."/>
            <person name="Yandava C."/>
            <person name="Haas B."/>
            <person name="Henn M.R."/>
            <person name="Nusbaum C."/>
            <person name="Birren B."/>
        </authorList>
    </citation>
    <scope>NUCLEOTIDE SEQUENCE [LARGE SCALE GENOMIC DNA]</scope>
    <source>
        <strain evidence="2">NA</strain>
    </source>
</reference>
<proteinExistence type="predicted"/>
<comment type="caution">
    <text evidence="1">The sequence shown here is derived from an EMBL/GenBank/DDBJ whole genome shotgun (WGS) entry which is preliminary data.</text>
</comment>
<evidence type="ECO:0000313" key="2">
    <source>
        <dbReference type="Proteomes" id="UP000004810"/>
    </source>
</evidence>